<evidence type="ECO:0000259" key="9">
    <source>
        <dbReference type="Pfam" id="PF08511"/>
    </source>
</evidence>
<proteinExistence type="inferred from homology"/>
<comment type="similarity">
    <text evidence="3 8">Belongs to the COQ9 family.</text>
</comment>
<dbReference type="GO" id="GO:0005743">
    <property type="term" value="C:mitochondrial inner membrane"/>
    <property type="evidence" value="ECO:0007669"/>
    <property type="project" value="TreeGrafter"/>
</dbReference>
<evidence type="ECO:0000256" key="2">
    <source>
        <dbReference type="ARBA" id="ARBA00004749"/>
    </source>
</evidence>
<evidence type="ECO:0000256" key="8">
    <source>
        <dbReference type="RuleBase" id="RU366063"/>
    </source>
</evidence>
<dbReference type="InterPro" id="IPR013718">
    <property type="entry name" value="COQ9_C"/>
</dbReference>
<organism evidence="10 11">
    <name type="scientific">Plectosphaerella plurivora</name>
    <dbReference type="NCBI Taxonomy" id="936078"/>
    <lineage>
        <taxon>Eukaryota</taxon>
        <taxon>Fungi</taxon>
        <taxon>Dikarya</taxon>
        <taxon>Ascomycota</taxon>
        <taxon>Pezizomycotina</taxon>
        <taxon>Sordariomycetes</taxon>
        <taxon>Hypocreomycetidae</taxon>
        <taxon>Glomerellales</taxon>
        <taxon>Plectosphaerellaceae</taxon>
        <taxon>Plectosphaerella</taxon>
    </lineage>
</organism>
<dbReference type="EMBL" id="JAGSXJ010000019">
    <property type="protein sequence ID" value="KAH6681226.1"/>
    <property type="molecule type" value="Genomic_DNA"/>
</dbReference>
<evidence type="ECO:0000256" key="5">
    <source>
        <dbReference type="ARBA" id="ARBA00022946"/>
    </source>
</evidence>
<dbReference type="GO" id="GO:0006744">
    <property type="term" value="P:ubiquinone biosynthetic process"/>
    <property type="evidence" value="ECO:0007669"/>
    <property type="project" value="UniProtKB-UniRule"/>
</dbReference>
<keyword evidence="4 8" id="KW-0831">Ubiquinone biosynthesis</keyword>
<dbReference type="Pfam" id="PF08511">
    <property type="entry name" value="COQ9"/>
    <property type="match status" value="1"/>
</dbReference>
<comment type="caution">
    <text evidence="10">The sequence shown here is derived from an EMBL/GenBank/DDBJ whole genome shotgun (WGS) entry which is preliminary data.</text>
</comment>
<protein>
    <recommendedName>
        <fullName evidence="8">Ubiquinone biosynthesis protein</fullName>
    </recommendedName>
</protein>
<sequence>MTSVRRAFGAVTRSGLLRYAPIAHPQTSSYHSYDHPKAEPSRNTSEQAILSAAYAHIPTHGFSTAALALGAKDAGFPDISTSILPHGAFSLVEFHLVTKRKALAAQSRQIFTSTESAKVEDKVERLTWERLLANEAVVHRWQEALAIMAQPSYVSPSLKELALLTDEILFLAGDSSVDSSWYTKRGSLATIYASTELFMTTDSSAGFSSTRDFLRRRLDESQGVGSILGAAGQWMGFTASAGINVLRSKGLRI</sequence>
<keyword evidence="5" id="KW-0809">Transit peptide</keyword>
<evidence type="ECO:0000256" key="1">
    <source>
        <dbReference type="ARBA" id="ARBA00004173"/>
    </source>
</evidence>
<dbReference type="Gene3D" id="1.10.357.10">
    <property type="entry name" value="Tetracycline Repressor, domain 2"/>
    <property type="match status" value="1"/>
</dbReference>
<keyword evidence="7 8" id="KW-0496">Mitochondrion</keyword>
<dbReference type="Proteomes" id="UP000770015">
    <property type="component" value="Unassembled WGS sequence"/>
</dbReference>
<evidence type="ECO:0000256" key="7">
    <source>
        <dbReference type="ARBA" id="ARBA00023128"/>
    </source>
</evidence>
<name>A0A9P8V802_9PEZI</name>
<comment type="function">
    <text evidence="8">Membrane-associated protein that warps the membrane surface to access and bind aromatic isoprenes with high specificity, including ubiquinone (CoQ) isoprene intermediates and presents them directly to Coq7, therefore facilitating the Coq7-mediated hydroxylase step. Participates in the biosynthesis of coenzyme Q, also named ubiquinone, an essential lipid-soluble electron transporter for aerobic cellular respiration.</text>
</comment>
<evidence type="ECO:0000256" key="4">
    <source>
        <dbReference type="ARBA" id="ARBA00022688"/>
    </source>
</evidence>
<evidence type="ECO:0000256" key="6">
    <source>
        <dbReference type="ARBA" id="ARBA00023121"/>
    </source>
</evidence>
<comment type="subcellular location">
    <subcellularLocation>
        <location evidence="1 8">Mitochondrion</location>
    </subcellularLocation>
</comment>
<evidence type="ECO:0000256" key="3">
    <source>
        <dbReference type="ARBA" id="ARBA00010766"/>
    </source>
</evidence>
<dbReference type="NCBIfam" id="TIGR02396">
    <property type="entry name" value="diverge_rpsU"/>
    <property type="match status" value="1"/>
</dbReference>
<dbReference type="OrthoDB" id="619536at2759"/>
<keyword evidence="6 8" id="KW-0446">Lipid-binding</keyword>
<gene>
    <name evidence="10" type="ORF">F5X68DRAFT_263559</name>
</gene>
<evidence type="ECO:0000313" key="11">
    <source>
        <dbReference type="Proteomes" id="UP000770015"/>
    </source>
</evidence>
<keyword evidence="11" id="KW-1185">Reference proteome</keyword>
<dbReference type="PANTHER" id="PTHR21427">
    <property type="entry name" value="UBIQUINONE BIOSYNTHESIS PROTEIN COQ9, MITOCHONDRIAL"/>
    <property type="match status" value="1"/>
</dbReference>
<comment type="pathway">
    <text evidence="2 8">Cofactor biosynthesis; ubiquinone biosynthesis.</text>
</comment>
<dbReference type="PANTHER" id="PTHR21427:SF19">
    <property type="entry name" value="UBIQUINONE BIOSYNTHESIS PROTEIN COQ9, MITOCHONDRIAL"/>
    <property type="match status" value="1"/>
</dbReference>
<accession>A0A9P8V802</accession>
<evidence type="ECO:0000313" key="10">
    <source>
        <dbReference type="EMBL" id="KAH6681226.1"/>
    </source>
</evidence>
<dbReference type="GO" id="GO:0008289">
    <property type="term" value="F:lipid binding"/>
    <property type="evidence" value="ECO:0007669"/>
    <property type="project" value="UniProtKB-UniRule"/>
</dbReference>
<dbReference type="InterPro" id="IPR012762">
    <property type="entry name" value="Ubiq_biosynth_COQ9"/>
</dbReference>
<dbReference type="FunFam" id="1.10.357.10:FF:000004">
    <property type="entry name" value="Ubiquinone biosynthesis protein COQ9, mitochondrial"/>
    <property type="match status" value="1"/>
</dbReference>
<dbReference type="AlphaFoldDB" id="A0A9P8V802"/>
<reference evidence="10" key="1">
    <citation type="journal article" date="2021" name="Nat. Commun.">
        <title>Genetic determinants of endophytism in the Arabidopsis root mycobiome.</title>
        <authorList>
            <person name="Mesny F."/>
            <person name="Miyauchi S."/>
            <person name="Thiergart T."/>
            <person name="Pickel B."/>
            <person name="Atanasova L."/>
            <person name="Karlsson M."/>
            <person name="Huettel B."/>
            <person name="Barry K.W."/>
            <person name="Haridas S."/>
            <person name="Chen C."/>
            <person name="Bauer D."/>
            <person name="Andreopoulos W."/>
            <person name="Pangilinan J."/>
            <person name="LaButti K."/>
            <person name="Riley R."/>
            <person name="Lipzen A."/>
            <person name="Clum A."/>
            <person name="Drula E."/>
            <person name="Henrissat B."/>
            <person name="Kohler A."/>
            <person name="Grigoriev I.V."/>
            <person name="Martin F.M."/>
            <person name="Hacquard S."/>
        </authorList>
    </citation>
    <scope>NUCLEOTIDE SEQUENCE</scope>
    <source>
        <strain evidence="10">MPI-SDFR-AT-0117</strain>
    </source>
</reference>
<feature type="domain" description="COQ9 C-terminal" evidence="9">
    <location>
        <begin position="155"/>
        <end position="223"/>
    </location>
</feature>